<accession>F8N6S3</accession>
<name>F8N6S3_9BACT</name>
<protein>
    <recommendedName>
        <fullName evidence="4 9">N-(5'-phosphoribosyl)anthranilate isomerase</fullName>
        <shortName evidence="9">PRAI</shortName>
        <ecNumber evidence="3 9">5.3.1.24</ecNumber>
    </recommendedName>
</protein>
<dbReference type="AlphaFoldDB" id="F8N6S3"/>
<dbReference type="EC" id="5.3.1.24" evidence="3 9"/>
<evidence type="ECO:0000256" key="2">
    <source>
        <dbReference type="ARBA" id="ARBA00004664"/>
    </source>
</evidence>
<dbReference type="CDD" id="cd00405">
    <property type="entry name" value="PRAI"/>
    <property type="match status" value="1"/>
</dbReference>
<keyword evidence="5 9" id="KW-0028">Amino-acid biosynthesis</keyword>
<evidence type="ECO:0000313" key="11">
    <source>
        <dbReference type="EMBL" id="EGN57308.1"/>
    </source>
</evidence>
<evidence type="ECO:0000313" key="12">
    <source>
        <dbReference type="Proteomes" id="UP000002772"/>
    </source>
</evidence>
<comment type="catalytic activity">
    <reaction evidence="1 9">
        <text>N-(5-phospho-beta-D-ribosyl)anthranilate = 1-(2-carboxyphenylamino)-1-deoxy-D-ribulose 5-phosphate</text>
        <dbReference type="Rhea" id="RHEA:21540"/>
        <dbReference type="ChEBI" id="CHEBI:18277"/>
        <dbReference type="ChEBI" id="CHEBI:58613"/>
        <dbReference type="EC" id="5.3.1.24"/>
    </reaction>
</comment>
<evidence type="ECO:0000256" key="5">
    <source>
        <dbReference type="ARBA" id="ARBA00022605"/>
    </source>
</evidence>
<dbReference type="InterPro" id="IPR011060">
    <property type="entry name" value="RibuloseP-bd_barrel"/>
</dbReference>
<dbReference type="InterPro" id="IPR013785">
    <property type="entry name" value="Aldolase_TIM"/>
</dbReference>
<reference evidence="12" key="1">
    <citation type="journal article" date="2011" name="Stand. Genomic Sci.">
        <title>Non-contiguous finished genome sequence of the opportunistic oral pathogen Prevotella multisaccharivorax type strain (PPPA20).</title>
        <authorList>
            <person name="Pati A."/>
            <person name="Gronow S."/>
            <person name="Lu M."/>
            <person name="Lapidus A."/>
            <person name="Nolan M."/>
            <person name="Lucas S."/>
            <person name="Hammon N."/>
            <person name="Deshpande S."/>
            <person name="Cheng J.F."/>
            <person name="Tapia R."/>
            <person name="Han C."/>
            <person name="Goodwin L."/>
            <person name="Pitluck S."/>
            <person name="Liolios K."/>
            <person name="Pagani I."/>
            <person name="Mavromatis K."/>
            <person name="Mikhailova N."/>
            <person name="Huntemann M."/>
            <person name="Chen A."/>
            <person name="Palaniappan K."/>
            <person name="Land M."/>
            <person name="Hauser L."/>
            <person name="Detter J.C."/>
            <person name="Brambilla E.M."/>
            <person name="Rohde M."/>
            <person name="Goker M."/>
            <person name="Woyke T."/>
            <person name="Bristow J."/>
            <person name="Eisen J.A."/>
            <person name="Markowitz V."/>
            <person name="Hugenholtz P."/>
            <person name="Kyrpides N.C."/>
            <person name="Klenk H.P."/>
            <person name="Ivanova N."/>
        </authorList>
    </citation>
    <scope>NUCLEOTIDE SEQUENCE [LARGE SCALE GENOMIC DNA]</scope>
    <source>
        <strain evidence="12">DSM 17128</strain>
    </source>
</reference>
<gene>
    <name evidence="9" type="primary">trpF</name>
    <name evidence="11" type="ORF">Premu_1905</name>
</gene>
<dbReference type="HAMAP" id="MF_00135">
    <property type="entry name" value="PRAI"/>
    <property type="match status" value="1"/>
</dbReference>
<keyword evidence="7 9" id="KW-0057">Aromatic amino acid biosynthesis</keyword>
<keyword evidence="8 9" id="KW-0413">Isomerase</keyword>
<sequence length="235" mass="26481">MIIKVCGMRDAQNIRDVAGLDIDMMGFNFWPGSKRFVKMISSQAGILPDYSPERLDYAVNADGTRHYIFPKSIKRVGVFVDEMPQTIVTYVYNYSLDYIQLHGNEAPVLIDNLRRTLVPDIVRNIKFIKAFGISSAADFVECEAFEGVADLFLFDYKTPEKGGSGKHFDWSALDAYKGNTPFLLSGGIGPEDVDDLLRVHHPMFAGVDVNSRFETEPALKDVVKLQEFVNKLKEQ</sequence>
<evidence type="ECO:0000256" key="1">
    <source>
        <dbReference type="ARBA" id="ARBA00001164"/>
    </source>
</evidence>
<comment type="similarity">
    <text evidence="9">Belongs to the TrpF family.</text>
</comment>
<dbReference type="RefSeq" id="WP_007574760.1">
    <property type="nucleotide sequence ID" value="NZ_BPTS01000002.1"/>
</dbReference>
<evidence type="ECO:0000256" key="6">
    <source>
        <dbReference type="ARBA" id="ARBA00022822"/>
    </source>
</evidence>
<dbReference type="PANTHER" id="PTHR42894">
    <property type="entry name" value="N-(5'-PHOSPHORIBOSYL)ANTHRANILATE ISOMERASE"/>
    <property type="match status" value="1"/>
</dbReference>
<proteinExistence type="inferred from homology"/>
<evidence type="ECO:0000256" key="7">
    <source>
        <dbReference type="ARBA" id="ARBA00023141"/>
    </source>
</evidence>
<dbReference type="Proteomes" id="UP000002772">
    <property type="component" value="Unassembled WGS sequence"/>
</dbReference>
<keyword evidence="12" id="KW-1185">Reference proteome</keyword>
<dbReference type="GO" id="GO:0004640">
    <property type="term" value="F:phosphoribosylanthranilate isomerase activity"/>
    <property type="evidence" value="ECO:0007669"/>
    <property type="project" value="UniProtKB-UniRule"/>
</dbReference>
<dbReference type="Gene3D" id="3.20.20.70">
    <property type="entry name" value="Aldolase class I"/>
    <property type="match status" value="1"/>
</dbReference>
<evidence type="ECO:0000256" key="8">
    <source>
        <dbReference type="ARBA" id="ARBA00023235"/>
    </source>
</evidence>
<feature type="domain" description="N-(5'phosphoribosyl) anthranilate isomerase (PRAI)" evidence="10">
    <location>
        <begin position="70"/>
        <end position="230"/>
    </location>
</feature>
<dbReference type="UniPathway" id="UPA00035">
    <property type="reaction ID" value="UER00042"/>
</dbReference>
<evidence type="ECO:0000256" key="3">
    <source>
        <dbReference type="ARBA" id="ARBA00012572"/>
    </source>
</evidence>
<keyword evidence="6 9" id="KW-0822">Tryptophan biosynthesis</keyword>
<dbReference type="HOGENOM" id="CLU_076364_1_2_10"/>
<dbReference type="OrthoDB" id="9786954at2"/>
<dbReference type="GO" id="GO:0000162">
    <property type="term" value="P:L-tryptophan biosynthetic process"/>
    <property type="evidence" value="ECO:0007669"/>
    <property type="project" value="UniProtKB-UniRule"/>
</dbReference>
<dbReference type="SUPFAM" id="SSF51366">
    <property type="entry name" value="Ribulose-phoshate binding barrel"/>
    <property type="match status" value="1"/>
</dbReference>
<dbReference type="PANTHER" id="PTHR42894:SF1">
    <property type="entry name" value="N-(5'-PHOSPHORIBOSYL)ANTHRANILATE ISOMERASE"/>
    <property type="match status" value="1"/>
</dbReference>
<evidence type="ECO:0000256" key="4">
    <source>
        <dbReference type="ARBA" id="ARBA00022272"/>
    </source>
</evidence>
<dbReference type="EMBL" id="GL945017">
    <property type="protein sequence ID" value="EGN57308.1"/>
    <property type="molecule type" value="Genomic_DNA"/>
</dbReference>
<organism evidence="11 12">
    <name type="scientific">Hallella multisaccharivorax DSM 17128</name>
    <dbReference type="NCBI Taxonomy" id="688246"/>
    <lineage>
        <taxon>Bacteria</taxon>
        <taxon>Pseudomonadati</taxon>
        <taxon>Bacteroidota</taxon>
        <taxon>Bacteroidia</taxon>
        <taxon>Bacteroidales</taxon>
        <taxon>Prevotellaceae</taxon>
        <taxon>Hallella</taxon>
    </lineage>
</organism>
<evidence type="ECO:0000256" key="9">
    <source>
        <dbReference type="HAMAP-Rule" id="MF_00135"/>
    </source>
</evidence>
<dbReference type="InterPro" id="IPR044643">
    <property type="entry name" value="TrpF_fam"/>
</dbReference>
<dbReference type="InterPro" id="IPR001240">
    <property type="entry name" value="PRAI_dom"/>
</dbReference>
<evidence type="ECO:0000259" key="10">
    <source>
        <dbReference type="Pfam" id="PF00697"/>
    </source>
</evidence>
<dbReference type="Pfam" id="PF00697">
    <property type="entry name" value="PRAI"/>
    <property type="match status" value="1"/>
</dbReference>
<comment type="pathway">
    <text evidence="2 9">Amino-acid biosynthesis; L-tryptophan biosynthesis; L-tryptophan from chorismate: step 3/5.</text>
</comment>
<dbReference type="eggNOG" id="COG0135">
    <property type="taxonomic scope" value="Bacteria"/>
</dbReference>
<dbReference type="STRING" id="688246.Premu_1905"/>